<dbReference type="AlphaFoldDB" id="A0A562D2P9"/>
<gene>
    <name evidence="2" type="ORF">L613_007500000090</name>
</gene>
<dbReference type="PROSITE" id="PS51186">
    <property type="entry name" value="GNAT"/>
    <property type="match status" value="1"/>
</dbReference>
<proteinExistence type="predicted"/>
<reference evidence="2 3" key="1">
    <citation type="submission" date="2019-07" db="EMBL/GenBank/DDBJ databases">
        <title>Genome sequencing of lignin-degrading bacterial isolates.</title>
        <authorList>
            <person name="Gladden J."/>
        </authorList>
    </citation>
    <scope>NUCLEOTIDE SEQUENCE [LARGE SCALE GENOMIC DNA]</scope>
    <source>
        <strain evidence="2 3">J19</strain>
    </source>
</reference>
<accession>A0A562D2P9</accession>
<dbReference type="RefSeq" id="WP_147209186.1">
    <property type="nucleotide sequence ID" value="NZ_VLJS01000108.1"/>
</dbReference>
<dbReference type="CDD" id="cd04301">
    <property type="entry name" value="NAT_SF"/>
    <property type="match status" value="1"/>
</dbReference>
<keyword evidence="3" id="KW-1185">Reference proteome</keyword>
<comment type="caution">
    <text evidence="2">The sequence shown here is derived from an EMBL/GenBank/DDBJ whole genome shotgun (WGS) entry which is preliminary data.</text>
</comment>
<evidence type="ECO:0000313" key="2">
    <source>
        <dbReference type="EMBL" id="TWH03963.1"/>
    </source>
</evidence>
<dbReference type="EMBL" id="VLJS01000108">
    <property type="protein sequence ID" value="TWH03963.1"/>
    <property type="molecule type" value="Genomic_DNA"/>
</dbReference>
<protein>
    <recommendedName>
        <fullName evidence="1">N-acetyltransferase domain-containing protein</fullName>
    </recommendedName>
</protein>
<evidence type="ECO:0000313" key="3">
    <source>
        <dbReference type="Proteomes" id="UP000321583"/>
    </source>
</evidence>
<feature type="domain" description="N-acetyltransferase" evidence="1">
    <location>
        <begin position="5"/>
        <end position="179"/>
    </location>
</feature>
<evidence type="ECO:0000259" key="1">
    <source>
        <dbReference type="PROSITE" id="PS51186"/>
    </source>
</evidence>
<name>A0A562D2P9_9GAMM</name>
<dbReference type="SUPFAM" id="SSF55729">
    <property type="entry name" value="Acyl-CoA N-acyltransferases (Nat)"/>
    <property type="match status" value="1"/>
</dbReference>
<dbReference type="Pfam" id="PF00583">
    <property type="entry name" value="Acetyltransf_1"/>
    <property type="match status" value="1"/>
</dbReference>
<dbReference type="OrthoDB" id="187903at2"/>
<dbReference type="Proteomes" id="UP000321583">
    <property type="component" value="Unassembled WGS sequence"/>
</dbReference>
<dbReference type="InterPro" id="IPR000182">
    <property type="entry name" value="GNAT_dom"/>
</dbReference>
<dbReference type="Gene3D" id="3.40.630.30">
    <property type="match status" value="1"/>
</dbReference>
<dbReference type="GO" id="GO:0016747">
    <property type="term" value="F:acyltransferase activity, transferring groups other than amino-acyl groups"/>
    <property type="evidence" value="ECO:0007669"/>
    <property type="project" value="InterPro"/>
</dbReference>
<organism evidence="2 3">
    <name type="scientific">Pseudoxanthomonas taiwanensis J19</name>
    <dbReference type="NCBI Taxonomy" id="935569"/>
    <lineage>
        <taxon>Bacteria</taxon>
        <taxon>Pseudomonadati</taxon>
        <taxon>Pseudomonadota</taxon>
        <taxon>Gammaproteobacteria</taxon>
        <taxon>Lysobacterales</taxon>
        <taxon>Lysobacteraceae</taxon>
        <taxon>Pseudoxanthomonas</taxon>
    </lineage>
</organism>
<sequence>MPSKPRIRTVHGADIEPWLDEVARLRVAVFRDWPYLYDGDSSSDYERQYLQPYVASRESVLVLALDGDRVVGASTGLPLLDDAEAFAAPLQQAGLPAADVFYFGESVLLPEYRGLGVGHAFFDAREAHARGLGRFRWTAFCAVDREPDDPRRPPGYRPNDAFWSGYRRLPGLAVRLAWEEIGRGEIEHALTFWARDWKENP</sequence>
<dbReference type="InterPro" id="IPR016181">
    <property type="entry name" value="Acyl_CoA_acyltransferase"/>
</dbReference>